<dbReference type="AlphaFoldDB" id="A0A7C5I362"/>
<dbReference type="InterPro" id="IPR047640">
    <property type="entry name" value="RpiR-like"/>
</dbReference>
<evidence type="ECO:0000313" key="6">
    <source>
        <dbReference type="EMBL" id="HHF08574.1"/>
    </source>
</evidence>
<dbReference type="Proteomes" id="UP000886129">
    <property type="component" value="Unassembled WGS sequence"/>
</dbReference>
<dbReference type="GO" id="GO:1901135">
    <property type="term" value="P:carbohydrate derivative metabolic process"/>
    <property type="evidence" value="ECO:0007669"/>
    <property type="project" value="InterPro"/>
</dbReference>
<accession>A0A7C5I362</accession>
<dbReference type="Gene3D" id="3.40.50.10490">
    <property type="entry name" value="Glucose-6-phosphate isomerase like protein, domain 1"/>
    <property type="match status" value="1"/>
</dbReference>
<gene>
    <name evidence="6" type="ORF">ENL26_02225</name>
</gene>
<dbReference type="CDD" id="cd05013">
    <property type="entry name" value="SIS_RpiR"/>
    <property type="match status" value="1"/>
</dbReference>
<dbReference type="InterPro" id="IPR036388">
    <property type="entry name" value="WH-like_DNA-bd_sf"/>
</dbReference>
<evidence type="ECO:0000259" key="4">
    <source>
        <dbReference type="PROSITE" id="PS51071"/>
    </source>
</evidence>
<keyword evidence="3" id="KW-0804">Transcription</keyword>
<proteinExistence type="predicted"/>
<dbReference type="InterPro" id="IPR001347">
    <property type="entry name" value="SIS_dom"/>
</dbReference>
<reference evidence="6" key="1">
    <citation type="journal article" date="2020" name="mSystems">
        <title>Genome- and Community-Level Interaction Insights into Carbon Utilization and Element Cycling Functions of Hydrothermarchaeota in Hydrothermal Sediment.</title>
        <authorList>
            <person name="Zhou Z."/>
            <person name="Liu Y."/>
            <person name="Xu W."/>
            <person name="Pan J."/>
            <person name="Luo Z.H."/>
            <person name="Li M."/>
        </authorList>
    </citation>
    <scope>NUCLEOTIDE SEQUENCE [LARGE SCALE GENOMIC DNA]</scope>
    <source>
        <strain evidence="6">HyVt-80</strain>
    </source>
</reference>
<evidence type="ECO:0000256" key="3">
    <source>
        <dbReference type="ARBA" id="ARBA00023163"/>
    </source>
</evidence>
<dbReference type="Pfam" id="PF01418">
    <property type="entry name" value="HTH_6"/>
    <property type="match status" value="1"/>
</dbReference>
<dbReference type="InterPro" id="IPR000281">
    <property type="entry name" value="HTH_RpiR"/>
</dbReference>
<keyword evidence="1" id="KW-0805">Transcription regulation</keyword>
<dbReference type="Pfam" id="PF01380">
    <property type="entry name" value="SIS"/>
    <property type="match status" value="1"/>
</dbReference>
<dbReference type="InterPro" id="IPR009057">
    <property type="entry name" value="Homeodomain-like_sf"/>
</dbReference>
<protein>
    <submittedName>
        <fullName evidence="6">MurR/RpiR family transcriptional regulator</fullName>
    </submittedName>
</protein>
<name>A0A7C5I362_9BACT</name>
<dbReference type="Gene3D" id="1.10.10.10">
    <property type="entry name" value="Winged helix-like DNA-binding domain superfamily/Winged helix DNA-binding domain"/>
    <property type="match status" value="1"/>
</dbReference>
<dbReference type="SUPFAM" id="SSF46689">
    <property type="entry name" value="Homeodomain-like"/>
    <property type="match status" value="1"/>
</dbReference>
<dbReference type="GO" id="GO:0003677">
    <property type="term" value="F:DNA binding"/>
    <property type="evidence" value="ECO:0007669"/>
    <property type="project" value="UniProtKB-KW"/>
</dbReference>
<dbReference type="InterPro" id="IPR046348">
    <property type="entry name" value="SIS_dom_sf"/>
</dbReference>
<evidence type="ECO:0000259" key="5">
    <source>
        <dbReference type="PROSITE" id="PS51464"/>
    </source>
</evidence>
<dbReference type="PROSITE" id="PS51071">
    <property type="entry name" value="HTH_RPIR"/>
    <property type="match status" value="1"/>
</dbReference>
<dbReference type="SUPFAM" id="SSF53697">
    <property type="entry name" value="SIS domain"/>
    <property type="match status" value="1"/>
</dbReference>
<feature type="domain" description="SIS" evidence="5">
    <location>
        <begin position="118"/>
        <end position="257"/>
    </location>
</feature>
<dbReference type="PANTHER" id="PTHR30514:SF1">
    <property type="entry name" value="HTH-TYPE TRANSCRIPTIONAL REGULATOR HEXR-RELATED"/>
    <property type="match status" value="1"/>
</dbReference>
<dbReference type="GO" id="GO:0097367">
    <property type="term" value="F:carbohydrate derivative binding"/>
    <property type="evidence" value="ECO:0007669"/>
    <property type="project" value="InterPro"/>
</dbReference>
<dbReference type="InterPro" id="IPR035472">
    <property type="entry name" value="RpiR-like_SIS"/>
</dbReference>
<dbReference type="GO" id="GO:0003700">
    <property type="term" value="F:DNA-binding transcription factor activity"/>
    <property type="evidence" value="ECO:0007669"/>
    <property type="project" value="InterPro"/>
</dbReference>
<organism evidence="6">
    <name type="scientific">Kosmotoga arenicorallina</name>
    <dbReference type="NCBI Taxonomy" id="688066"/>
    <lineage>
        <taxon>Bacteria</taxon>
        <taxon>Thermotogati</taxon>
        <taxon>Thermotogota</taxon>
        <taxon>Thermotogae</taxon>
        <taxon>Kosmotogales</taxon>
        <taxon>Kosmotogaceae</taxon>
        <taxon>Kosmotoga</taxon>
    </lineage>
</organism>
<dbReference type="PANTHER" id="PTHR30514">
    <property type="entry name" value="GLUCOKINASE"/>
    <property type="match status" value="1"/>
</dbReference>
<feature type="domain" description="HTH rpiR-type" evidence="4">
    <location>
        <begin position="2"/>
        <end position="78"/>
    </location>
</feature>
<evidence type="ECO:0000256" key="2">
    <source>
        <dbReference type="ARBA" id="ARBA00023125"/>
    </source>
</evidence>
<dbReference type="PROSITE" id="PS51464">
    <property type="entry name" value="SIS"/>
    <property type="match status" value="1"/>
</dbReference>
<comment type="caution">
    <text evidence="6">The sequence shown here is derived from an EMBL/GenBank/DDBJ whole genome shotgun (WGS) entry which is preliminary data.</text>
</comment>
<evidence type="ECO:0000256" key="1">
    <source>
        <dbReference type="ARBA" id="ARBA00023015"/>
    </source>
</evidence>
<keyword evidence="2" id="KW-0238">DNA-binding</keyword>
<dbReference type="EMBL" id="DRTH01000132">
    <property type="protein sequence ID" value="HHF08574.1"/>
    <property type="molecule type" value="Genomic_DNA"/>
</dbReference>
<sequence length="274" mass="30780">MKSFINQFNEKLPALTKIEEKIARFILENPESSVKMSVQSLAAKASVAPSTVIKMCRKLGFSGFSELKLTLASEMNLALARNVNLDDVQSTFGDYNGFVAELIEAELAHLRREELEKASKIIGNARYVDIYSFGFDSIEGLDLYHKLVLLGKRVQHIENGYMQMISASRLKEGDAVVAISSTGTSRDLYAAVKHAKHFKAKVISIAPESSVLSKEADVALNTHFKKLILRDGGIATRIVQSFVIDELFIKILKKDEKAKEYYERFKEVLDLKRR</sequence>